<keyword evidence="5" id="KW-1185">Reference proteome</keyword>
<evidence type="ECO:0000256" key="1">
    <source>
        <dbReference type="SAM" id="Coils"/>
    </source>
</evidence>
<dbReference type="Proteomes" id="UP000254230">
    <property type="component" value="Unassembled WGS sequence"/>
</dbReference>
<dbReference type="EMBL" id="UGOW01000001">
    <property type="protein sequence ID" value="STY16518.1"/>
    <property type="molecule type" value="Genomic_DNA"/>
</dbReference>
<sequence>MISEKLKLLESIKEHQFSKLIAAINTRILDTLQSQNFNPRIAPYLGKINKEGVPYTNYDLDPDNISQIKKLINALYYARLTLEDIERIDLSEKKIDSLKLIYTNIIHQAYEACYLLTHLDVDIRDMFSEELQFLIPLFRQLMAFADSHSEETKEFAESLKRYPLSYKIGEITGTAVDQMQPNSADLDYKFLTQFSAVLPSYIDQLTQYIKEYSTEIIEKEPSLNNEKLEELQTAALKLLNDLENIKGNSIFLSFKVLNYIHIMRNIITLSKSSLEQMGHFSDSSQDVIRNNLAQLKYVVLPTLFGLVDKIEDNAMLKPGTLSIPLMEKIKPLYALLIHYASKPVNFQEKGEELLSIEDSRFLALRLERTYERIDAANKAIFKIQKAEEALISFYEILENPLYKDLALHQLPQKTKNQLITHYKLIKPYMMQKDFDLNDKIIDSLQGPETYSSWLGKPYRWLRSQLPADHVSIIIERKNTIQTLISKKRATQEFHINLNMDLINSVNKQTNLVLFPYNDQTNVFSVDESEAVPASDTCALLNLTNKYNLKLTPKIKFAPQTLYLEETNEGLKYDIINLNGKRVTAIIPWNKLTEFPHDVREIIASKDRYLPKLLELTANAGHTKSTDNLKLVAKEKHDPQTIYLETTDKGLKYEVITPEGKTATAIIPWKKLSDFPHDVSLIIASKDLYLSRLLEITSEAGHTLNSTELKFDEIKGLLKGKSAVILFNNEELVYANSTNQTVTTLKATETNQTSFDQLKATCTHAYKVARDNELKLITDVTGRPHLGFKEVKSQHVLSNPKNLSADQALDLHQWYRNKRDKFMVAKNAYDEFIALLKKHITNPGMTGSGVLQINRLDKTVRVRCRNLYNLFQPYFINGVPTELKDAALEFDKYLVHSFSGESEQSTAPAIDMFQQLDEHFQVYFTEIDLSWGRKSRTYLRMAQEKYAEENEESPLQHDATIGNRGHHLIQHTDYSKYVHNFRIDLNKILLFLNQSMQAELRPQRSGIPFPELEDPNTLAIQCKQVLAIKRIFNSLFHVEGIMHELEKLNNRSSETRYVYHLLMAYGHLDEIMKMSKELATDPHFSLIGRELLEKAQNMYATIQAQSDPYQVAHAEVNYNKPVQSNGMWYVLNAFYISPKHIRSLRNNSFLTVEELNELHISAKRSAVQIEAIVNSAGSYFQLFLQVPNMFSLYSNLTSKLNEFISTAHDTVFNNLDQFDPKIFTPMLLEADLWEDKLGLIPGTLSGPLKQIIDEFYKGLLRPLDLDAKTHVDLICNKASLEKRLHITQQKIDSAEQHLKKLDKNYKHIHKFASLLEEYQYFTGGLLPADRFIIEHTKKKLIEGYNKALPKLVTLQKKITLDPEKTDPEFDALINTNLKEYLPKLSQIKELITASHNHYLGIKATYQMQLNTAKEKLTYLNKLSNAQDQANLLFIKEYTTESFNKQMEAFCNRHIGLQYTDKEYRNKLREYLLTFKEQIIDEAKSVDDINLAVKNLLKEKIKMFEQQNFAKYFHLDTVRVALAQFKNYFSISTLAIERNYSLFENEKTLGEKTEKINKLLEFAEDEQLTIDERFSKISFDVTDPSFGRIILAHKQEDHFSFTYLIQCVVSILEALSLYTPARKKLYNDLQASVNNKPQINELSKRFGLFATSQTPAPPTITPEVPTNDEVDSDDSAPSASPSI</sequence>
<feature type="region of interest" description="Disordered" evidence="2">
    <location>
        <begin position="1649"/>
        <end position="1681"/>
    </location>
</feature>
<evidence type="ECO:0000256" key="2">
    <source>
        <dbReference type="SAM" id="MobiDB-lite"/>
    </source>
</evidence>
<gene>
    <name evidence="3" type="primary">sdhA_1</name>
    <name evidence="3" type="ORF">Lqua_0062</name>
    <name evidence="4" type="ORF">NCTC12376_00309</name>
</gene>
<dbReference type="RefSeq" id="WP_238585502.1">
    <property type="nucleotide sequence ID" value="NZ_CAAAIL010000006.1"/>
</dbReference>
<keyword evidence="1" id="KW-0175">Coiled coil</keyword>
<reference evidence="3 5" key="1">
    <citation type="submission" date="2015-11" db="EMBL/GenBank/DDBJ databases">
        <title>Genomic analysis of 38 Legionella species identifies large and diverse effector repertoires.</title>
        <authorList>
            <person name="Burstein D."/>
            <person name="Amaro F."/>
            <person name="Zusman T."/>
            <person name="Lifshitz Z."/>
            <person name="Cohen O."/>
            <person name="Gilbert J.A."/>
            <person name="Pupko T."/>
            <person name="Shuman H.A."/>
            <person name="Segal G."/>
        </authorList>
    </citation>
    <scope>NUCLEOTIDE SEQUENCE [LARGE SCALE GENOMIC DNA]</scope>
    <source>
        <strain evidence="3 5">ATCC 49507</strain>
    </source>
</reference>
<protein>
    <submittedName>
        <fullName evidence="4">SdhA, GRIP coiled-coil protein GCC185</fullName>
    </submittedName>
    <submittedName>
        <fullName evidence="3">SdhA, substrate of the Dot/Icm system</fullName>
    </submittedName>
</protein>
<organism evidence="4 6">
    <name type="scientific">Legionella quateirensis</name>
    <dbReference type="NCBI Taxonomy" id="45072"/>
    <lineage>
        <taxon>Bacteria</taxon>
        <taxon>Pseudomonadati</taxon>
        <taxon>Pseudomonadota</taxon>
        <taxon>Gammaproteobacteria</taxon>
        <taxon>Legionellales</taxon>
        <taxon>Legionellaceae</taxon>
        <taxon>Legionella</taxon>
    </lineage>
</organism>
<reference evidence="4 6" key="2">
    <citation type="submission" date="2018-06" db="EMBL/GenBank/DDBJ databases">
        <authorList>
            <consortium name="Pathogen Informatics"/>
            <person name="Doyle S."/>
        </authorList>
    </citation>
    <scope>NUCLEOTIDE SEQUENCE [LARGE SCALE GENOMIC DNA]</scope>
    <source>
        <strain evidence="4 6">NCTC12376</strain>
    </source>
</reference>
<dbReference type="Proteomes" id="UP000054639">
    <property type="component" value="Unassembled WGS sequence"/>
</dbReference>
<name>A0A378KT02_9GAMM</name>
<evidence type="ECO:0000313" key="6">
    <source>
        <dbReference type="Proteomes" id="UP000254230"/>
    </source>
</evidence>
<accession>A0A378KT02</accession>
<evidence type="ECO:0000313" key="5">
    <source>
        <dbReference type="Proteomes" id="UP000054639"/>
    </source>
</evidence>
<feature type="coiled-coil region" evidence="1">
    <location>
        <begin position="1276"/>
        <end position="1303"/>
    </location>
</feature>
<dbReference type="EMBL" id="LNYR01000001">
    <property type="protein sequence ID" value="KTD55345.1"/>
    <property type="molecule type" value="Genomic_DNA"/>
</dbReference>
<evidence type="ECO:0000313" key="4">
    <source>
        <dbReference type="EMBL" id="STY16518.1"/>
    </source>
</evidence>
<dbReference type="STRING" id="45072.Lqua_0062"/>
<proteinExistence type="predicted"/>
<evidence type="ECO:0000313" key="3">
    <source>
        <dbReference type="EMBL" id="KTD55345.1"/>
    </source>
</evidence>